<sequence>MLIEEIITEKEKLKEFLPAVLGGLVRVGTGLGRTALRGAKTLGRGAKRVATAPIRKPGTTIGLGMAGDQLASLFAKDPEAKKIHDEMEATEDEQERERLRLELESRIKHWEDQMNLLYGYGWGESVNERELTKIIEKTPPGREDQVKALKKKWPNDLERVYATAWASYNKRKK</sequence>
<gene>
    <name evidence="1" type="ORF">METZ01_LOCUS515068</name>
</gene>
<organism evidence="1">
    <name type="scientific">marine metagenome</name>
    <dbReference type="NCBI Taxonomy" id="408172"/>
    <lineage>
        <taxon>unclassified sequences</taxon>
        <taxon>metagenomes</taxon>
        <taxon>ecological metagenomes</taxon>
    </lineage>
</organism>
<reference evidence="1" key="1">
    <citation type="submission" date="2018-05" db="EMBL/GenBank/DDBJ databases">
        <authorList>
            <person name="Lanie J.A."/>
            <person name="Ng W.-L."/>
            <person name="Kazmierczak K.M."/>
            <person name="Andrzejewski T.M."/>
            <person name="Davidsen T.M."/>
            <person name="Wayne K.J."/>
            <person name="Tettelin H."/>
            <person name="Glass J.I."/>
            <person name="Rusch D."/>
            <person name="Podicherti R."/>
            <person name="Tsui H.-C.T."/>
            <person name="Winkler M.E."/>
        </authorList>
    </citation>
    <scope>NUCLEOTIDE SEQUENCE</scope>
</reference>
<proteinExistence type="predicted"/>
<dbReference type="EMBL" id="UINC01230191">
    <property type="protein sequence ID" value="SVE62214.1"/>
    <property type="molecule type" value="Genomic_DNA"/>
</dbReference>
<dbReference type="AlphaFoldDB" id="A0A383F053"/>
<name>A0A383F053_9ZZZZ</name>
<evidence type="ECO:0000313" key="1">
    <source>
        <dbReference type="EMBL" id="SVE62214.1"/>
    </source>
</evidence>
<protein>
    <submittedName>
        <fullName evidence="1">Uncharacterized protein</fullName>
    </submittedName>
</protein>
<accession>A0A383F053</accession>